<proteinExistence type="predicted"/>
<name>M7U1S8_EUTLA</name>
<dbReference type="PANTHER" id="PTHR37017:SF11">
    <property type="entry name" value="ESTERASE_LIPASE_THIOESTERASE DOMAIN-CONTAINING PROTEIN"/>
    <property type="match status" value="1"/>
</dbReference>
<dbReference type="OrthoDB" id="408373at2759"/>
<protein>
    <submittedName>
        <fullName evidence="3">Putative amino acid protein</fullName>
    </submittedName>
</protein>
<feature type="transmembrane region" description="Helical" evidence="1">
    <location>
        <begin position="189"/>
        <end position="208"/>
    </location>
</feature>
<keyword evidence="1" id="KW-1133">Transmembrane helix</keyword>
<dbReference type="InterPro" id="IPR052897">
    <property type="entry name" value="Sec-Metab_Biosynth_Hydrolase"/>
</dbReference>
<dbReference type="Pfam" id="PF12697">
    <property type="entry name" value="Abhydrolase_6"/>
    <property type="match status" value="1"/>
</dbReference>
<evidence type="ECO:0000259" key="2">
    <source>
        <dbReference type="Pfam" id="PF12697"/>
    </source>
</evidence>
<reference evidence="4" key="1">
    <citation type="journal article" date="2013" name="Genome Announc.">
        <title>Draft genome sequence of the grapevine dieback fungus Eutypa lata UCR-EL1.</title>
        <authorList>
            <person name="Blanco-Ulate B."/>
            <person name="Rolshausen P.E."/>
            <person name="Cantu D."/>
        </authorList>
    </citation>
    <scope>NUCLEOTIDE SEQUENCE [LARGE SCALE GENOMIC DNA]</scope>
    <source>
        <strain evidence="4">UCR-EL1</strain>
    </source>
</reference>
<feature type="transmembrane region" description="Helical" evidence="1">
    <location>
        <begin position="65"/>
        <end position="86"/>
    </location>
</feature>
<accession>M7U1S8</accession>
<evidence type="ECO:0000313" key="3">
    <source>
        <dbReference type="EMBL" id="EMR72895.1"/>
    </source>
</evidence>
<evidence type="ECO:0000313" key="4">
    <source>
        <dbReference type="Proteomes" id="UP000012174"/>
    </source>
</evidence>
<dbReference type="HOGENOM" id="CLU_619679_0_0_1"/>
<dbReference type="EMBL" id="KB705355">
    <property type="protein sequence ID" value="EMR72895.1"/>
    <property type="molecule type" value="Genomic_DNA"/>
</dbReference>
<feature type="domain" description="AB hydrolase-1" evidence="2">
    <location>
        <begin position="325"/>
        <end position="427"/>
    </location>
</feature>
<dbReference type="InterPro" id="IPR029058">
    <property type="entry name" value="AB_hydrolase_fold"/>
</dbReference>
<dbReference type="SUPFAM" id="SSF53474">
    <property type="entry name" value="alpha/beta-Hydrolases"/>
    <property type="match status" value="1"/>
</dbReference>
<feature type="transmembrane region" description="Helical" evidence="1">
    <location>
        <begin position="98"/>
        <end position="120"/>
    </location>
</feature>
<keyword evidence="1" id="KW-0812">Transmembrane</keyword>
<evidence type="ECO:0000256" key="1">
    <source>
        <dbReference type="SAM" id="Phobius"/>
    </source>
</evidence>
<dbReference type="Gene3D" id="1.20.1740.10">
    <property type="entry name" value="Amino acid/polyamine transporter I"/>
    <property type="match status" value="1"/>
</dbReference>
<feature type="transmembrane region" description="Helical" evidence="1">
    <location>
        <begin position="140"/>
        <end position="168"/>
    </location>
</feature>
<keyword evidence="4" id="KW-1185">Reference proteome</keyword>
<dbReference type="eggNOG" id="KOG1289">
    <property type="taxonomic scope" value="Eukaryota"/>
</dbReference>
<dbReference type="InterPro" id="IPR000073">
    <property type="entry name" value="AB_hydrolase_1"/>
</dbReference>
<keyword evidence="1" id="KW-0472">Membrane</keyword>
<dbReference type="AlphaFoldDB" id="M7U1S8"/>
<sequence>MSNTYEMDAFKGNSNEATSSELNTEQPPAEVTVRRTSVLIERDNKTLKRLGKIPVLKNGGFAGSIYAYFIVWIGTLCVFVTMGELASMAPTSGGWLTVIGWQAAAASVGFLAAGLVRMALYMSMSEEIQNAAVLVPRAMVATVLLNGALGLAILIAVLFCVGDVDSILASPTGYPFMAIFQQGVGSTKGAQAMASILVILILCSIISVDTKTSIPMMSIALTTVISYILALINIGKKPTGCYPMGRTAAQAAVPRMISVLCPSVSTAKLVAKDTVVQFDSGGKLAFCGSEKPITSYESCTVQVQAIIAEETSAGRNAMLVEIDENGWSTIKNAKEVFYNDMEPEDAEYWDGKLMPNSGWVGHRDEDVYAGWKDAPVWYVVCTRDKAISPAVQERMANMVRELNPDLTTRMLDAGHSPMLSKPLETAAIIDEAANAFMVLKNS</sequence>
<dbReference type="Proteomes" id="UP000012174">
    <property type="component" value="Unassembled WGS sequence"/>
</dbReference>
<dbReference type="PANTHER" id="PTHR37017">
    <property type="entry name" value="AB HYDROLASE-1 DOMAIN-CONTAINING PROTEIN-RELATED"/>
    <property type="match status" value="1"/>
</dbReference>
<organism evidence="3 4">
    <name type="scientific">Eutypa lata (strain UCR-EL1)</name>
    <name type="common">Grapevine dieback disease fungus</name>
    <name type="synonym">Eutypa armeniacae</name>
    <dbReference type="NCBI Taxonomy" id="1287681"/>
    <lineage>
        <taxon>Eukaryota</taxon>
        <taxon>Fungi</taxon>
        <taxon>Dikarya</taxon>
        <taxon>Ascomycota</taxon>
        <taxon>Pezizomycotina</taxon>
        <taxon>Sordariomycetes</taxon>
        <taxon>Xylariomycetidae</taxon>
        <taxon>Xylariales</taxon>
        <taxon>Diatrypaceae</taxon>
        <taxon>Eutypa</taxon>
    </lineage>
</organism>
<dbReference type="Gene3D" id="3.40.50.1820">
    <property type="entry name" value="alpha/beta hydrolase"/>
    <property type="match status" value="1"/>
</dbReference>
<dbReference type="KEGG" id="ela:UCREL1_41"/>
<gene>
    <name evidence="3" type="ORF">UCREL1_41</name>
</gene>
<feature type="transmembrane region" description="Helical" evidence="1">
    <location>
        <begin position="214"/>
        <end position="234"/>
    </location>
</feature>